<dbReference type="Gene3D" id="3.30.160.270">
    <property type="match status" value="1"/>
</dbReference>
<dbReference type="InterPro" id="IPR013785">
    <property type="entry name" value="Aldolase_TIM"/>
</dbReference>
<evidence type="ECO:0000256" key="7">
    <source>
        <dbReference type="ARBA" id="ARBA00022605"/>
    </source>
</evidence>
<evidence type="ECO:0000256" key="10">
    <source>
        <dbReference type="ARBA" id="ARBA00023304"/>
    </source>
</evidence>
<evidence type="ECO:0000256" key="1">
    <source>
        <dbReference type="ARBA" id="ARBA00000064"/>
    </source>
</evidence>
<dbReference type="PANTHER" id="PTHR46911">
    <property type="match status" value="1"/>
</dbReference>
<dbReference type="SUPFAM" id="SSF110921">
    <property type="entry name" value="2-isopropylmalate synthase LeuA, allosteric (dimerisation) domain"/>
    <property type="match status" value="1"/>
</dbReference>
<comment type="similarity">
    <text evidence="4">Belongs to the alpha-IPM synthase/homocitrate synthase family. LeuA type 2 subfamily.</text>
</comment>
<evidence type="ECO:0000256" key="3">
    <source>
        <dbReference type="ARBA" id="ARBA00004689"/>
    </source>
</evidence>
<evidence type="ECO:0000313" key="12">
    <source>
        <dbReference type="EMBL" id="EEB07737.1"/>
    </source>
</evidence>
<dbReference type="InterPro" id="IPR002034">
    <property type="entry name" value="AIPM/Hcit_synth_CS"/>
</dbReference>
<dbReference type="JaponicusDB" id="SJAG_02841">
    <property type="gene designation" value="leu3"/>
</dbReference>
<dbReference type="SUPFAM" id="SSF89000">
    <property type="entry name" value="post-HMGL domain-like"/>
    <property type="match status" value="1"/>
</dbReference>
<dbReference type="InterPro" id="IPR013709">
    <property type="entry name" value="2-isopropylmalate_synth_dimer"/>
</dbReference>
<keyword evidence="7" id="KW-0028">Amino-acid biosynthesis</keyword>
<keyword evidence="9" id="KW-0479">Metal-binding</keyword>
<evidence type="ECO:0000313" key="14">
    <source>
        <dbReference type="Proteomes" id="UP000001744"/>
    </source>
</evidence>
<dbReference type="SUPFAM" id="SSF51569">
    <property type="entry name" value="Aldolase"/>
    <property type="match status" value="1"/>
</dbReference>
<dbReference type="FunFam" id="3.20.20.70:FF:000045">
    <property type="entry name" value="2-isopropylmalate synthase"/>
    <property type="match status" value="1"/>
</dbReference>
<reference evidence="12 14" key="1">
    <citation type="journal article" date="2011" name="Science">
        <title>Comparative functional genomics of the fission yeasts.</title>
        <authorList>
            <person name="Rhind N."/>
            <person name="Chen Z."/>
            <person name="Yassour M."/>
            <person name="Thompson D.A."/>
            <person name="Haas B.J."/>
            <person name="Habib N."/>
            <person name="Wapinski I."/>
            <person name="Roy S."/>
            <person name="Lin M.F."/>
            <person name="Heiman D.I."/>
            <person name="Young S.K."/>
            <person name="Furuya K."/>
            <person name="Guo Y."/>
            <person name="Pidoux A."/>
            <person name="Chen H.M."/>
            <person name="Robbertse B."/>
            <person name="Goldberg J.M."/>
            <person name="Aoki K."/>
            <person name="Bayne E.H."/>
            <person name="Berlin A.M."/>
            <person name="Desjardins C.A."/>
            <person name="Dobbs E."/>
            <person name="Dukaj L."/>
            <person name="Fan L."/>
            <person name="FitzGerald M.G."/>
            <person name="French C."/>
            <person name="Gujja S."/>
            <person name="Hansen K."/>
            <person name="Keifenheim D."/>
            <person name="Levin J.Z."/>
            <person name="Mosher R.A."/>
            <person name="Mueller C.A."/>
            <person name="Pfiffner J."/>
            <person name="Priest M."/>
            <person name="Russ C."/>
            <person name="Smialowska A."/>
            <person name="Swoboda P."/>
            <person name="Sykes S.M."/>
            <person name="Vaughn M."/>
            <person name="Vengrova S."/>
            <person name="Yoder R."/>
            <person name="Zeng Q."/>
            <person name="Allshire R."/>
            <person name="Baulcombe D."/>
            <person name="Birren B.W."/>
            <person name="Brown W."/>
            <person name="Ekwall K."/>
            <person name="Kellis M."/>
            <person name="Leatherwood J."/>
            <person name="Levin H."/>
            <person name="Margalit H."/>
            <person name="Martienssen R."/>
            <person name="Nieduszynski C.A."/>
            <person name="Spatafora J.W."/>
            <person name="Friedman N."/>
            <person name="Dalgaard J.Z."/>
            <person name="Baumann P."/>
            <person name="Niki H."/>
            <person name="Regev A."/>
            <person name="Nusbaum C."/>
        </authorList>
    </citation>
    <scope>NUCLEOTIDE SEQUENCE [LARGE SCALE GENOMIC DNA]</scope>
    <source>
        <strain evidence="14">yFS275 / FY16936</strain>
    </source>
</reference>
<keyword evidence="14" id="KW-1185">Reference proteome</keyword>
<feature type="domain" description="Pyruvate carboxyltransferase" evidence="11">
    <location>
        <begin position="45"/>
        <end position="321"/>
    </location>
</feature>
<dbReference type="InterPro" id="IPR000891">
    <property type="entry name" value="PYR_CT"/>
</dbReference>
<comment type="catalytic activity">
    <reaction evidence="1">
        <text>3-methyl-2-oxobutanoate + acetyl-CoA + H2O = (2S)-2-isopropylmalate + CoA + H(+)</text>
        <dbReference type="Rhea" id="RHEA:21524"/>
        <dbReference type="ChEBI" id="CHEBI:1178"/>
        <dbReference type="ChEBI" id="CHEBI:11851"/>
        <dbReference type="ChEBI" id="CHEBI:15377"/>
        <dbReference type="ChEBI" id="CHEBI:15378"/>
        <dbReference type="ChEBI" id="CHEBI:57287"/>
        <dbReference type="ChEBI" id="CHEBI:57288"/>
        <dbReference type="EC" id="2.3.3.13"/>
    </reaction>
</comment>
<evidence type="ECO:0000313" key="13">
    <source>
        <dbReference type="JaponicusDB" id="SJAG_02841"/>
    </source>
</evidence>
<dbReference type="Proteomes" id="UP000001744">
    <property type="component" value="Unassembled WGS sequence"/>
</dbReference>
<dbReference type="OrthoDB" id="418791at2759"/>
<dbReference type="HOGENOM" id="CLU_004588_3_0_1"/>
<dbReference type="Pfam" id="PF08502">
    <property type="entry name" value="LeuA_dimer"/>
    <property type="match status" value="1"/>
</dbReference>
<dbReference type="EC" id="2.3.3.13" evidence="5"/>
<dbReference type="OMA" id="WPDKVID"/>
<dbReference type="Pfam" id="PF22615">
    <property type="entry name" value="IPMS_D2"/>
    <property type="match status" value="1"/>
</dbReference>
<evidence type="ECO:0000256" key="5">
    <source>
        <dbReference type="ARBA" id="ARBA00012973"/>
    </source>
</evidence>
<protein>
    <recommendedName>
        <fullName evidence="5">2-isopropylmalate synthase</fullName>
        <ecNumber evidence="5">2.3.3.13</ecNumber>
    </recommendedName>
</protein>
<dbReference type="Gene3D" id="3.20.20.70">
    <property type="entry name" value="Aldolase class I"/>
    <property type="match status" value="1"/>
</dbReference>
<dbReference type="NCBIfam" id="NF002991">
    <property type="entry name" value="PRK03739.1"/>
    <property type="match status" value="1"/>
</dbReference>
<evidence type="ECO:0000256" key="8">
    <source>
        <dbReference type="ARBA" id="ARBA00022679"/>
    </source>
</evidence>
<dbReference type="SMART" id="SM00917">
    <property type="entry name" value="LeuA_dimer"/>
    <property type="match status" value="1"/>
</dbReference>
<dbReference type="PROSITE" id="PS00815">
    <property type="entry name" value="AIPM_HOMOCIT_SYNTH_1"/>
    <property type="match status" value="1"/>
</dbReference>
<evidence type="ECO:0000256" key="4">
    <source>
        <dbReference type="ARBA" id="ARBA00009767"/>
    </source>
</evidence>
<dbReference type="AlphaFoldDB" id="B6K1B6"/>
<dbReference type="GeneID" id="7048525"/>
<dbReference type="InterPro" id="IPR054692">
    <property type="entry name" value="LeuA-like_post-cat"/>
</dbReference>
<dbReference type="InterPro" id="IPR005668">
    <property type="entry name" value="IPM_Synthase"/>
</dbReference>
<dbReference type="RefSeq" id="XP_002174030.1">
    <property type="nucleotide sequence ID" value="XM_002173994.2"/>
</dbReference>
<keyword evidence="10" id="KW-0100">Branched-chain amino acid biosynthesis</keyword>
<dbReference type="GO" id="GO:0009098">
    <property type="term" value="P:L-leucine biosynthetic process"/>
    <property type="evidence" value="ECO:0000318"/>
    <property type="project" value="GO_Central"/>
</dbReference>
<dbReference type="GO" id="GO:0046872">
    <property type="term" value="F:metal ion binding"/>
    <property type="evidence" value="ECO:0007669"/>
    <property type="project" value="UniProtKB-KW"/>
</dbReference>
<comment type="cofactor">
    <cofactor evidence="2">
        <name>a divalent metal cation</name>
        <dbReference type="ChEBI" id="CHEBI:60240"/>
    </cofactor>
</comment>
<accession>B6K1B6</accession>
<keyword evidence="6" id="KW-0432">Leucine biosynthesis</keyword>
<dbReference type="VEuPathDB" id="FungiDB:SJAG_02841"/>
<dbReference type="CDD" id="cd07942">
    <property type="entry name" value="DRE_TIM_LeuA"/>
    <property type="match status" value="1"/>
</dbReference>
<dbReference type="HAMAP" id="MF_00572">
    <property type="entry name" value="LeuA_type2"/>
    <property type="match status" value="1"/>
</dbReference>
<dbReference type="NCBIfam" id="TIGR00970">
    <property type="entry name" value="leuA_yeast"/>
    <property type="match status" value="1"/>
</dbReference>
<sequence length="581" mass="64420">MSSRFDAVGRLVKGMLKDPSKKYKPFQGIKLPHRQWPNRVITKAPRWLSTDLRDGNQALPDPMTGPEKLKYFKMLCDIGLKEIEVGFPSASQTDFAFVRHLIESPGLIPDDVTIQVLTPAREHLIKRTVESLRGAKNATIHLYNAVSPLFRDVVFRNSKKETLDLAIFGTKTVRQYSKNSDDSVNWRFEYSPECFSDAEPDFVLDVCNEVKAAWEPSAANPIIFNLPATVEMATPNTYADLVEHFHTNITEREKVCISLHPHNDRGTAVAAAELGQLAGADRVEGCLFGNGERTGNVDLVTLAFNLYTQGISPKIDLSNLEDVIRICEECNKINVHPRHPYAGNLVFTAFSGSHQDAISKGLKLYDERKATDPTWKIPYLPLDPHDVNSEYAAIIRVNSQSGKGGVAYLLKSNFDLDLPRPLQVEFGQAVKEFSDKKAKELTIAELRDLFFTNYFLEFPGRFSLQDYTLRSSGPESKQIECVVNVKGVKDADSRRVVEGYGNGPLSALVDGLCRSFDLNFDIGKYSEHAIGSGNGVKAASYVEVLCEGKSYWGVGIDADVTSAGLKAVLSGISRASAEWSQ</sequence>
<dbReference type="PANTHER" id="PTHR46911:SF1">
    <property type="entry name" value="2-ISOPROPYLMALATE SYNTHASE"/>
    <property type="match status" value="1"/>
</dbReference>
<evidence type="ECO:0000259" key="11">
    <source>
        <dbReference type="PROSITE" id="PS50991"/>
    </source>
</evidence>
<gene>
    <name evidence="13" type="primary">leu3</name>
    <name evidence="12" type="ORF">SJAG_02841</name>
</gene>
<dbReference type="InterPro" id="IPR036230">
    <property type="entry name" value="LeuA_allosteric_dom_sf"/>
</dbReference>
<proteinExistence type="inferred from homology"/>
<evidence type="ECO:0000256" key="9">
    <source>
        <dbReference type="ARBA" id="ARBA00022723"/>
    </source>
</evidence>
<evidence type="ECO:0000256" key="6">
    <source>
        <dbReference type="ARBA" id="ARBA00022430"/>
    </source>
</evidence>
<organism evidence="12 14">
    <name type="scientific">Schizosaccharomyces japonicus (strain yFS275 / FY16936)</name>
    <name type="common">Fission yeast</name>
    <dbReference type="NCBI Taxonomy" id="402676"/>
    <lineage>
        <taxon>Eukaryota</taxon>
        <taxon>Fungi</taxon>
        <taxon>Dikarya</taxon>
        <taxon>Ascomycota</taxon>
        <taxon>Taphrinomycotina</taxon>
        <taxon>Schizosaccharomycetes</taxon>
        <taxon>Schizosaccharomycetales</taxon>
        <taxon>Schizosaccharomycetaceae</taxon>
        <taxon>Schizosaccharomyces</taxon>
    </lineage>
</organism>
<dbReference type="EMBL" id="KE651166">
    <property type="protein sequence ID" value="EEB07737.1"/>
    <property type="molecule type" value="Genomic_DNA"/>
</dbReference>
<dbReference type="PROSITE" id="PS00816">
    <property type="entry name" value="AIPM_HOMOCIT_SYNTH_2"/>
    <property type="match status" value="1"/>
</dbReference>
<evidence type="ECO:0000256" key="2">
    <source>
        <dbReference type="ARBA" id="ARBA00001968"/>
    </source>
</evidence>
<dbReference type="InterPro" id="IPR039371">
    <property type="entry name" value="LeuA_N_DRE-TIM"/>
</dbReference>
<dbReference type="Pfam" id="PF00682">
    <property type="entry name" value="HMGL-like"/>
    <property type="match status" value="1"/>
</dbReference>
<dbReference type="GO" id="GO:0003852">
    <property type="term" value="F:2-isopropylmalate synthase activity"/>
    <property type="evidence" value="ECO:0000318"/>
    <property type="project" value="GO_Central"/>
</dbReference>
<comment type="pathway">
    <text evidence="3">Amino-acid biosynthesis; L-leucine biosynthesis; L-leucine from 3-methyl-2-oxobutanoate: step 1/4.</text>
</comment>
<keyword evidence="8" id="KW-0808">Transferase</keyword>
<dbReference type="PROSITE" id="PS50991">
    <property type="entry name" value="PYR_CT"/>
    <property type="match status" value="1"/>
</dbReference>
<dbReference type="eggNOG" id="KOG2367">
    <property type="taxonomic scope" value="Eukaryota"/>
</dbReference>
<dbReference type="GO" id="GO:0005739">
    <property type="term" value="C:mitochondrion"/>
    <property type="evidence" value="ECO:0000318"/>
    <property type="project" value="GO_Central"/>
</dbReference>
<name>B6K1B6_SCHJY</name>
<dbReference type="STRING" id="402676.B6K1B6"/>